<protein>
    <submittedName>
        <fullName evidence="2">Diphthine--ammonia ligase</fullName>
        <ecNumber evidence="2">6.3.1.14</ecNumber>
    </submittedName>
</protein>
<sequence length="234" mass="26576">MKPYKTYINWSTGKDSALALYYLKLDNSYSIEQLVTTVNSSYNRVTMHGLRIDFIERQATSIGVPFSTIKLPEQPSMDDYNQLMITATSNLKEQGFTHSAFGDILLEDLKLYREKQLGSQGINTVFPLWKRNTKDLMQEFLDLGFKAVIVCANANYFSEDFVGRIIDEDLIANLPDTVDPCGENGEFHTFCFDGPIFKTPVNFEIGEKTYREYPSPDSAGTLSGFWFCDLLPMA</sequence>
<keyword evidence="2" id="KW-0436">Ligase</keyword>
<evidence type="ECO:0000259" key="1">
    <source>
        <dbReference type="Pfam" id="PF01902"/>
    </source>
</evidence>
<comment type="caution">
    <text evidence="2">The sequence shown here is derived from an EMBL/GenBank/DDBJ whole genome shotgun (WGS) entry which is preliminary data.</text>
</comment>
<keyword evidence="3" id="KW-1185">Reference proteome</keyword>
<proteinExistence type="predicted"/>
<name>G2EC18_9FLAO</name>
<dbReference type="NCBIfam" id="TIGR00290">
    <property type="entry name" value="MJ0570_dom"/>
    <property type="match status" value="1"/>
</dbReference>
<accession>G2EC18</accession>
<dbReference type="EC" id="6.3.1.14" evidence="2"/>
<dbReference type="InterPro" id="IPR002761">
    <property type="entry name" value="Diphthami_syn_dom"/>
</dbReference>
<dbReference type="Proteomes" id="UP000003730">
    <property type="component" value="Unassembled WGS sequence"/>
</dbReference>
<dbReference type="SUPFAM" id="SSF52402">
    <property type="entry name" value="Adenine nucleotide alpha hydrolases-like"/>
    <property type="match status" value="1"/>
</dbReference>
<dbReference type="eggNOG" id="COG2102">
    <property type="taxonomic scope" value="Bacteria"/>
</dbReference>
<evidence type="ECO:0000313" key="2">
    <source>
        <dbReference type="EMBL" id="EGV43953.1"/>
    </source>
</evidence>
<evidence type="ECO:0000313" key="3">
    <source>
        <dbReference type="Proteomes" id="UP000003730"/>
    </source>
</evidence>
<dbReference type="GO" id="GO:0017178">
    <property type="term" value="F:diphthine-ammonia ligase activity"/>
    <property type="evidence" value="ECO:0007669"/>
    <property type="project" value="UniProtKB-EC"/>
</dbReference>
<dbReference type="InterPro" id="IPR030662">
    <property type="entry name" value="DPH6/MJ0570"/>
</dbReference>
<dbReference type="Gene3D" id="3.90.1490.10">
    <property type="entry name" value="putative n-type atp pyrophosphatase, domain 2"/>
    <property type="match status" value="1"/>
</dbReference>
<dbReference type="OrthoDB" id="3572539at2"/>
<dbReference type="STRING" id="1046627.BZARG_1442"/>
<dbReference type="Pfam" id="PF01902">
    <property type="entry name" value="Diphthami_syn_2"/>
    <property type="match status" value="1"/>
</dbReference>
<dbReference type="RefSeq" id="WP_008636077.1">
    <property type="nucleotide sequence ID" value="NZ_AFXZ01000013.1"/>
</dbReference>
<reference evidence="2 3" key="1">
    <citation type="journal article" date="2008" name="Int. J. Syst. Evol. Microbiol.">
        <title>Bizionia argentinensis sp. nov., isolated from surface marine water in Antarctica.</title>
        <authorList>
            <person name="Bercovich A."/>
            <person name="Vazquez S.C."/>
            <person name="Yankilevich P."/>
            <person name="Coria S.H."/>
            <person name="Foti M."/>
            <person name="Hernandez E."/>
            <person name="Vidal A."/>
            <person name="Ruberto L."/>
            <person name="Melo C."/>
            <person name="Marenssi S."/>
            <person name="Criscuolo M."/>
            <person name="Memoli M."/>
            <person name="Arguelles M."/>
            <person name="Mac Cormack W.P."/>
        </authorList>
    </citation>
    <scope>NUCLEOTIDE SEQUENCE [LARGE SCALE GENOMIC DNA]</scope>
    <source>
        <strain evidence="2 3">JUB59</strain>
    </source>
</reference>
<feature type="domain" description="Diphthamide synthase" evidence="1">
    <location>
        <begin position="5"/>
        <end position="208"/>
    </location>
</feature>
<dbReference type="AlphaFoldDB" id="G2EC18"/>
<dbReference type="PIRSF" id="PIRSF039123">
    <property type="entry name" value="Diphthamide_synthase"/>
    <property type="match status" value="1"/>
</dbReference>
<dbReference type="InterPro" id="IPR014729">
    <property type="entry name" value="Rossmann-like_a/b/a_fold"/>
</dbReference>
<gene>
    <name evidence="2" type="ORF">BZARG_1442</name>
</gene>
<dbReference type="PATRIC" id="fig|1046627.3.peg.1074"/>
<organism evidence="2 3">
    <name type="scientific">Bizionia argentinensis JUB59</name>
    <dbReference type="NCBI Taxonomy" id="1046627"/>
    <lineage>
        <taxon>Bacteria</taxon>
        <taxon>Pseudomonadati</taxon>
        <taxon>Bacteroidota</taxon>
        <taxon>Flavobacteriia</taxon>
        <taxon>Flavobacteriales</taxon>
        <taxon>Flavobacteriaceae</taxon>
        <taxon>Bizionia</taxon>
    </lineage>
</organism>
<dbReference type="EMBL" id="AFXZ01000013">
    <property type="protein sequence ID" value="EGV43953.1"/>
    <property type="molecule type" value="Genomic_DNA"/>
</dbReference>
<dbReference type="Gene3D" id="3.40.50.620">
    <property type="entry name" value="HUPs"/>
    <property type="match status" value="1"/>
</dbReference>